<comment type="caution">
    <text evidence="1">The sequence shown here is derived from an EMBL/GenBank/DDBJ whole genome shotgun (WGS) entry which is preliminary data.</text>
</comment>
<keyword evidence="2" id="KW-1185">Reference proteome</keyword>
<reference evidence="1" key="1">
    <citation type="journal article" date="2022" name="bioRxiv">
        <title>Sequencing and chromosome-scale assembly of the giantPleurodeles waltlgenome.</title>
        <authorList>
            <person name="Brown T."/>
            <person name="Elewa A."/>
            <person name="Iarovenko S."/>
            <person name="Subramanian E."/>
            <person name="Araus A.J."/>
            <person name="Petzold A."/>
            <person name="Susuki M."/>
            <person name="Suzuki K.-i.T."/>
            <person name="Hayashi T."/>
            <person name="Toyoda A."/>
            <person name="Oliveira C."/>
            <person name="Osipova E."/>
            <person name="Leigh N.D."/>
            <person name="Simon A."/>
            <person name="Yun M.H."/>
        </authorList>
    </citation>
    <scope>NUCLEOTIDE SEQUENCE</scope>
    <source>
        <strain evidence="1">20211129_DDA</strain>
        <tissue evidence="1">Liver</tissue>
    </source>
</reference>
<name>A0AAV7SJQ5_PLEWA</name>
<evidence type="ECO:0000313" key="1">
    <source>
        <dbReference type="EMBL" id="KAJ1164284.1"/>
    </source>
</evidence>
<gene>
    <name evidence="1" type="ORF">NDU88_004729</name>
</gene>
<dbReference type="AlphaFoldDB" id="A0AAV7SJQ5"/>
<dbReference type="Proteomes" id="UP001066276">
    <property type="component" value="Chromosome 4_2"/>
</dbReference>
<accession>A0AAV7SJQ5</accession>
<dbReference type="EMBL" id="JANPWB010000008">
    <property type="protein sequence ID" value="KAJ1164284.1"/>
    <property type="molecule type" value="Genomic_DNA"/>
</dbReference>
<protein>
    <submittedName>
        <fullName evidence="1">Uncharacterized protein</fullName>
    </submittedName>
</protein>
<proteinExistence type="predicted"/>
<sequence length="92" mass="10715">MKEGANVRHRDNHCLTAFGYIHVYDEWLESGLFSEGITQLLQSFDLHRYTSFVRVMTRKIKEIEKSERFSSIKSHSDWFALGQSTYGQALAI</sequence>
<evidence type="ECO:0000313" key="2">
    <source>
        <dbReference type="Proteomes" id="UP001066276"/>
    </source>
</evidence>
<organism evidence="1 2">
    <name type="scientific">Pleurodeles waltl</name>
    <name type="common">Iberian ribbed newt</name>
    <dbReference type="NCBI Taxonomy" id="8319"/>
    <lineage>
        <taxon>Eukaryota</taxon>
        <taxon>Metazoa</taxon>
        <taxon>Chordata</taxon>
        <taxon>Craniata</taxon>
        <taxon>Vertebrata</taxon>
        <taxon>Euteleostomi</taxon>
        <taxon>Amphibia</taxon>
        <taxon>Batrachia</taxon>
        <taxon>Caudata</taxon>
        <taxon>Salamandroidea</taxon>
        <taxon>Salamandridae</taxon>
        <taxon>Pleurodelinae</taxon>
        <taxon>Pleurodeles</taxon>
    </lineage>
</organism>